<sequence>MGSLTDPSLFDDSLEVISVSRPSHPGWFLRLASICASSVPEERPFADPQPPTPSPSSQPQAPCPLSGVSLAISSPLLTMSSIALGRTFSRLLMRLRAVPRNASGLYMHSVLK</sequence>
<dbReference type="Proteomes" id="UP000236621">
    <property type="component" value="Unassembled WGS sequence"/>
</dbReference>
<proteinExistence type="predicted"/>
<name>A0A2K3QKL4_9HYPO</name>
<feature type="region of interest" description="Disordered" evidence="1">
    <location>
        <begin position="40"/>
        <end position="64"/>
    </location>
</feature>
<accession>A0A2K3QKL4</accession>
<comment type="caution">
    <text evidence="2">The sequence shown here is derived from an EMBL/GenBank/DDBJ whole genome shotgun (WGS) entry which is preliminary data.</text>
</comment>
<reference evidence="2 3" key="1">
    <citation type="submission" date="2017-08" db="EMBL/GenBank/DDBJ databases">
        <title>Harnessing the power of phylogenomics to disentangle the directionality and signatures of interkingdom host jumping in the parasitic fungal genus Tolypocladium.</title>
        <authorList>
            <person name="Quandt C.A."/>
            <person name="Patterson W."/>
            <person name="Spatafora J.W."/>
        </authorList>
    </citation>
    <scope>NUCLEOTIDE SEQUENCE [LARGE SCALE GENOMIC DNA]</scope>
    <source>
        <strain evidence="2 3">CBS 113982</strain>
    </source>
</reference>
<evidence type="ECO:0000313" key="2">
    <source>
        <dbReference type="EMBL" id="PNY28087.1"/>
    </source>
</evidence>
<keyword evidence="3" id="KW-1185">Reference proteome</keyword>
<gene>
    <name evidence="2" type="ORF">TCAP_01992</name>
</gene>
<evidence type="ECO:0000256" key="1">
    <source>
        <dbReference type="SAM" id="MobiDB-lite"/>
    </source>
</evidence>
<evidence type="ECO:0000313" key="3">
    <source>
        <dbReference type="Proteomes" id="UP000236621"/>
    </source>
</evidence>
<protein>
    <submittedName>
        <fullName evidence="2">Uncharacterized protein</fullName>
    </submittedName>
</protein>
<organism evidence="2 3">
    <name type="scientific">Tolypocladium capitatum</name>
    <dbReference type="NCBI Taxonomy" id="45235"/>
    <lineage>
        <taxon>Eukaryota</taxon>
        <taxon>Fungi</taxon>
        <taxon>Dikarya</taxon>
        <taxon>Ascomycota</taxon>
        <taxon>Pezizomycotina</taxon>
        <taxon>Sordariomycetes</taxon>
        <taxon>Hypocreomycetidae</taxon>
        <taxon>Hypocreales</taxon>
        <taxon>Ophiocordycipitaceae</taxon>
        <taxon>Tolypocladium</taxon>
    </lineage>
</organism>
<dbReference type="AlphaFoldDB" id="A0A2K3QKL4"/>
<feature type="compositionally biased region" description="Pro residues" evidence="1">
    <location>
        <begin position="47"/>
        <end position="56"/>
    </location>
</feature>
<dbReference type="EMBL" id="NRSZ01000306">
    <property type="protein sequence ID" value="PNY28087.1"/>
    <property type="molecule type" value="Genomic_DNA"/>
</dbReference>